<accession>A0A1S3CEP9</accession>
<dbReference type="SMART" id="SM00367">
    <property type="entry name" value="LRR_CC"/>
    <property type="match status" value="10"/>
</dbReference>
<proteinExistence type="predicted"/>
<dbReference type="Proteomes" id="UP001652600">
    <property type="component" value="Chromosome 1"/>
</dbReference>
<dbReference type="PANTHER" id="PTHR13318:SF106">
    <property type="entry name" value="F-BOX_LRR-REPEAT PROTEIN 2"/>
    <property type="match status" value="1"/>
</dbReference>
<dbReference type="FunCoup" id="A0A1S3CEP9">
    <property type="interactions" value="46"/>
</dbReference>
<dbReference type="CDD" id="cd09917">
    <property type="entry name" value="F-box_SF"/>
    <property type="match status" value="1"/>
</dbReference>
<sequence length="583" mass="65318">MEELFPSLPEECWELIFNFLLHRRHTHHLESLSLVCKQFFSITNKLRTTLRISDLTIPAIPRIYSRFPNLKRIDLSHFNGVLDGILVGIAQSGLDIESLDISNQKTIPVDDLMVFGSAMQNLRVLVCSKIKLLPDEHLVVIGKAFPNLEELDISYPTNVLGYHNFVEIEGEVTDSGFLALIQRLPRLCKVNLSGITFVTDKSLLALATGCMMLREIVICDCDFITRSGIAKALSQNPNLRSISANWVGMPSIRSDLIQWFDSLQNLTSLVLYDSNISDEVLNSVANSCLSLKKFVLSRCSNFSLSGILLLLYKNLPIEWFGLEAAEFLTDESVKELSEFLPMVKFINLSNCSNLTCSSLFILARNCPALTNINMKNVNLKNEHYTTDFVNSQLMSLDLSENKNLCNEGLGKIASSFPNLELLKLNHCGGITDEGIGEVLSVCTKIRHLELNFCTGIKNIVMKFQLSAMEVLRLQRLLIEDSTLAMVGRRCPSLIHLDLLGCTKVTTEGVMEVVRNCRGLREINIWDCCEIGVGIVPLMVFSRPSLREIVQTNSLLSANLKNFFLSHGCVVYDDGSFWDLKGFS</sequence>
<protein>
    <submittedName>
        <fullName evidence="2">Uncharacterized protein LOC103500022</fullName>
    </submittedName>
</protein>
<dbReference type="Pfam" id="PF13516">
    <property type="entry name" value="LRR_6"/>
    <property type="match status" value="1"/>
</dbReference>
<dbReference type="InterPro" id="IPR006553">
    <property type="entry name" value="Leu-rich_rpt_Cys-con_subtyp"/>
</dbReference>
<dbReference type="KEGG" id="cmo:103500022"/>
<reference evidence="2" key="2">
    <citation type="submission" date="2025-08" db="UniProtKB">
        <authorList>
            <consortium name="RefSeq"/>
        </authorList>
    </citation>
    <scope>IDENTIFICATION</scope>
    <source>
        <tissue evidence="2">Stem</tissue>
    </source>
</reference>
<dbReference type="InterPro" id="IPR001611">
    <property type="entry name" value="Leu-rich_rpt"/>
</dbReference>
<dbReference type="SUPFAM" id="SSF52047">
    <property type="entry name" value="RNI-like"/>
    <property type="match status" value="2"/>
</dbReference>
<dbReference type="InterPro" id="IPR032675">
    <property type="entry name" value="LRR_dom_sf"/>
</dbReference>
<dbReference type="Gene3D" id="3.80.10.10">
    <property type="entry name" value="Ribonuclease Inhibitor"/>
    <property type="match status" value="3"/>
</dbReference>
<dbReference type="RefSeq" id="XP_008461427.2">
    <property type="nucleotide sequence ID" value="XM_008463205.3"/>
</dbReference>
<evidence type="ECO:0000313" key="1">
    <source>
        <dbReference type="Proteomes" id="UP001652600"/>
    </source>
</evidence>
<dbReference type="eggNOG" id="KOG1947">
    <property type="taxonomic scope" value="Eukaryota"/>
</dbReference>
<dbReference type="GO" id="GO:0019005">
    <property type="term" value="C:SCF ubiquitin ligase complex"/>
    <property type="evidence" value="ECO:0007669"/>
    <property type="project" value="TreeGrafter"/>
</dbReference>
<reference evidence="1" key="1">
    <citation type="submission" date="2025-05" db="UniProtKB">
        <authorList>
            <consortium name="RefSeq"/>
        </authorList>
    </citation>
    <scope>NUCLEOTIDE SEQUENCE [LARGE SCALE GENOMIC DNA]</scope>
</reference>
<dbReference type="AlphaFoldDB" id="A0A1S3CEP9"/>
<organism evidence="1 2">
    <name type="scientific">Cucumis melo</name>
    <name type="common">Muskmelon</name>
    <dbReference type="NCBI Taxonomy" id="3656"/>
    <lineage>
        <taxon>Eukaryota</taxon>
        <taxon>Viridiplantae</taxon>
        <taxon>Streptophyta</taxon>
        <taxon>Embryophyta</taxon>
        <taxon>Tracheophyta</taxon>
        <taxon>Spermatophyta</taxon>
        <taxon>Magnoliopsida</taxon>
        <taxon>eudicotyledons</taxon>
        <taxon>Gunneridae</taxon>
        <taxon>Pentapetalae</taxon>
        <taxon>rosids</taxon>
        <taxon>fabids</taxon>
        <taxon>Cucurbitales</taxon>
        <taxon>Cucurbitaceae</taxon>
        <taxon>Benincaseae</taxon>
        <taxon>Cucumis</taxon>
    </lineage>
</organism>
<evidence type="ECO:0000313" key="2">
    <source>
        <dbReference type="RefSeq" id="XP_008461427.2"/>
    </source>
</evidence>
<dbReference type="PANTHER" id="PTHR13318">
    <property type="entry name" value="PARTNER OF PAIRED, ISOFORM B-RELATED"/>
    <property type="match status" value="1"/>
</dbReference>
<dbReference type="GO" id="GO:0031146">
    <property type="term" value="P:SCF-dependent proteasomal ubiquitin-dependent protein catabolic process"/>
    <property type="evidence" value="ECO:0007669"/>
    <property type="project" value="TreeGrafter"/>
</dbReference>
<name>A0A1S3CEP9_CUCME</name>
<gene>
    <name evidence="2" type="primary">LOC103500022</name>
</gene>
<dbReference type="InParanoid" id="A0A1S3CEP9"/>
<dbReference type="GeneID" id="103500022"/>
<keyword evidence="1" id="KW-1185">Reference proteome</keyword>